<accession>A0A369JWM9</accession>
<sequence>MPSAIPTPRLPPGLERVDTVSNLKAIAALKLELNEKVPKDIRDSVTISIIPPTARLTTESEEPAKIDQGYLHTGGRYCLPSLLHRSYMEEEEDEESDPQNVILLPDDILDEALQKHHFFLPPEVLGVDKVELEEERLSKRLAELQVQSASVHCTDYCLKRHAEEIAHVMLQTSGNLYPASALYSPVAPRRFNLGAFRPRSGSSDSDSDVNVFRTSDMSIDNVSRSSRSSSPLSSVTTSDTSVNSLWYPLNDDIVEFRKARDVGVLLTDIKALKEGCLLDPNDEVLNSWGTLGWPAWIRVIVNRPGYYKRSFFIPIKCHCSVITRAKLAWDIANVVELYVAAAPIDWGIKDETPRRRDIAGLYLHTLIRDLREESIVWRLSVSESKASSIPT</sequence>
<name>A0A369JWM9_HYPMA</name>
<reference evidence="1" key="1">
    <citation type="submission" date="2018-04" db="EMBL/GenBank/DDBJ databases">
        <title>Whole genome sequencing of Hypsizygus marmoreus.</title>
        <authorList>
            <person name="Choi I.-G."/>
            <person name="Min B."/>
            <person name="Kim J.-G."/>
            <person name="Kim S."/>
            <person name="Oh Y.-L."/>
            <person name="Kong W.-S."/>
            <person name="Park H."/>
            <person name="Jeong J."/>
            <person name="Song E.-S."/>
        </authorList>
    </citation>
    <scope>NUCLEOTIDE SEQUENCE [LARGE SCALE GENOMIC DNA]</scope>
    <source>
        <strain evidence="1">51987-8</strain>
    </source>
</reference>
<evidence type="ECO:0000313" key="2">
    <source>
        <dbReference type="Proteomes" id="UP000076154"/>
    </source>
</evidence>
<dbReference type="InParanoid" id="A0A369JWM9"/>
<comment type="caution">
    <text evidence="1">The sequence shown here is derived from an EMBL/GenBank/DDBJ whole genome shotgun (WGS) entry which is preliminary data.</text>
</comment>
<proteinExistence type="predicted"/>
<dbReference type="AlphaFoldDB" id="A0A369JWM9"/>
<dbReference type="Proteomes" id="UP000076154">
    <property type="component" value="Unassembled WGS sequence"/>
</dbReference>
<organism evidence="1 2">
    <name type="scientific">Hypsizygus marmoreus</name>
    <name type="common">White beech mushroom</name>
    <name type="synonym">Agaricus marmoreus</name>
    <dbReference type="NCBI Taxonomy" id="39966"/>
    <lineage>
        <taxon>Eukaryota</taxon>
        <taxon>Fungi</taxon>
        <taxon>Dikarya</taxon>
        <taxon>Basidiomycota</taxon>
        <taxon>Agaricomycotina</taxon>
        <taxon>Agaricomycetes</taxon>
        <taxon>Agaricomycetidae</taxon>
        <taxon>Agaricales</taxon>
        <taxon>Tricholomatineae</taxon>
        <taxon>Lyophyllaceae</taxon>
        <taxon>Hypsizygus</taxon>
    </lineage>
</organism>
<evidence type="ECO:0000313" key="1">
    <source>
        <dbReference type="EMBL" id="RDB25640.1"/>
    </source>
</evidence>
<dbReference type="OrthoDB" id="3064648at2759"/>
<protein>
    <submittedName>
        <fullName evidence="1">Uncharacterized protein</fullName>
    </submittedName>
</protein>
<keyword evidence="2" id="KW-1185">Reference proteome</keyword>
<gene>
    <name evidence="1" type="ORF">Hypma_006143</name>
</gene>
<dbReference type="EMBL" id="LUEZ02000040">
    <property type="protein sequence ID" value="RDB25640.1"/>
    <property type="molecule type" value="Genomic_DNA"/>
</dbReference>